<feature type="region of interest" description="Disordered" evidence="6">
    <location>
        <begin position="226"/>
        <end position="248"/>
    </location>
</feature>
<dbReference type="GO" id="GO:0016020">
    <property type="term" value="C:membrane"/>
    <property type="evidence" value="ECO:0007669"/>
    <property type="project" value="UniProtKB-SubCell"/>
</dbReference>
<dbReference type="InterPro" id="IPR000425">
    <property type="entry name" value="MIP"/>
</dbReference>
<protein>
    <submittedName>
        <fullName evidence="8">Uncharacterized protein</fullName>
    </submittedName>
</protein>
<organism evidence="8 9">
    <name type="scientific">Dipteronia sinensis</name>
    <dbReference type="NCBI Taxonomy" id="43782"/>
    <lineage>
        <taxon>Eukaryota</taxon>
        <taxon>Viridiplantae</taxon>
        <taxon>Streptophyta</taxon>
        <taxon>Embryophyta</taxon>
        <taxon>Tracheophyta</taxon>
        <taxon>Spermatophyta</taxon>
        <taxon>Magnoliopsida</taxon>
        <taxon>eudicotyledons</taxon>
        <taxon>Gunneridae</taxon>
        <taxon>Pentapetalae</taxon>
        <taxon>rosids</taxon>
        <taxon>malvids</taxon>
        <taxon>Sapindales</taxon>
        <taxon>Sapindaceae</taxon>
        <taxon>Hippocastanoideae</taxon>
        <taxon>Acereae</taxon>
        <taxon>Dipteronia</taxon>
    </lineage>
</organism>
<evidence type="ECO:0000256" key="2">
    <source>
        <dbReference type="ARBA" id="ARBA00022448"/>
    </source>
</evidence>
<evidence type="ECO:0000256" key="4">
    <source>
        <dbReference type="ARBA" id="ARBA00022989"/>
    </source>
</evidence>
<keyword evidence="3 7" id="KW-0812">Transmembrane</keyword>
<dbReference type="PANTHER" id="PTHR45724">
    <property type="entry name" value="AQUAPORIN NIP2-1"/>
    <property type="match status" value="1"/>
</dbReference>
<keyword evidence="5 7" id="KW-0472">Membrane</keyword>
<proteinExistence type="predicted"/>
<accession>A0AAE0E5A9</accession>
<evidence type="ECO:0000313" key="8">
    <source>
        <dbReference type="EMBL" id="KAK3206744.1"/>
    </source>
</evidence>
<feature type="transmembrane region" description="Helical" evidence="7">
    <location>
        <begin position="112"/>
        <end position="132"/>
    </location>
</feature>
<dbReference type="Gene3D" id="1.20.1080.10">
    <property type="entry name" value="Glycerol uptake facilitator protein"/>
    <property type="match status" value="1"/>
</dbReference>
<evidence type="ECO:0000256" key="3">
    <source>
        <dbReference type="ARBA" id="ARBA00022692"/>
    </source>
</evidence>
<sequence length="348" mass="37464">MAESSSNVNHGISLTVKDDSIQNSPCPPCPPCKPKSETPLITFSVPFMQKVPAYIAAQVLGSTLAARTLRLPFDGKQNVFFGTRPAGPISGSSMNPARSLGPAIVSSQYKGIWIYIFAPILGACAVLGFTIWSGHSISECVDKPITRKDTGMEELPFGAWLRAALPDKQWRRKSNYQPHYPPVRNGGPCSSVGNSVSDGGVHISGVNAVGGFEIVQSENILGSNNGSDCRKGASRGWSRVPRQDATGASSRNQLVALGKRRSTTDADCAVVQWKKNKVTQCDETNSLPDIEVHEENDVEIQKSETQIPVLTDGIVLHGKDALSSVVLECMESLWDFYGGGGLNYPWLC</sequence>
<comment type="caution">
    <text evidence="8">The sequence shown here is derived from an EMBL/GenBank/DDBJ whole genome shotgun (WGS) entry which is preliminary data.</text>
</comment>
<dbReference type="InterPro" id="IPR034294">
    <property type="entry name" value="Aquaporin_transptr"/>
</dbReference>
<reference evidence="8" key="1">
    <citation type="journal article" date="2023" name="Plant J.">
        <title>Genome sequences and population genomics provide insights into the demographic history, inbreeding, and mutation load of two 'living fossil' tree species of Dipteronia.</title>
        <authorList>
            <person name="Feng Y."/>
            <person name="Comes H.P."/>
            <person name="Chen J."/>
            <person name="Zhu S."/>
            <person name="Lu R."/>
            <person name="Zhang X."/>
            <person name="Li P."/>
            <person name="Qiu J."/>
            <person name="Olsen K.M."/>
            <person name="Qiu Y."/>
        </authorList>
    </citation>
    <scope>NUCLEOTIDE SEQUENCE</scope>
    <source>
        <strain evidence="8">NBL</strain>
    </source>
</reference>
<dbReference type="SUPFAM" id="SSF81338">
    <property type="entry name" value="Aquaporin-like"/>
    <property type="match status" value="1"/>
</dbReference>
<dbReference type="Pfam" id="PF00230">
    <property type="entry name" value="MIP"/>
    <property type="match status" value="1"/>
</dbReference>
<dbReference type="PANTHER" id="PTHR45724:SF13">
    <property type="entry name" value="AQUAPORIN NIP1-1-RELATED"/>
    <property type="match status" value="1"/>
</dbReference>
<dbReference type="GO" id="GO:0015267">
    <property type="term" value="F:channel activity"/>
    <property type="evidence" value="ECO:0007669"/>
    <property type="project" value="InterPro"/>
</dbReference>
<dbReference type="AlphaFoldDB" id="A0AAE0E5A9"/>
<dbReference type="EMBL" id="JANJYJ010000006">
    <property type="protein sequence ID" value="KAK3206744.1"/>
    <property type="molecule type" value="Genomic_DNA"/>
</dbReference>
<evidence type="ECO:0000313" key="9">
    <source>
        <dbReference type="Proteomes" id="UP001281410"/>
    </source>
</evidence>
<keyword evidence="4 7" id="KW-1133">Transmembrane helix</keyword>
<evidence type="ECO:0000256" key="6">
    <source>
        <dbReference type="SAM" id="MobiDB-lite"/>
    </source>
</evidence>
<keyword evidence="9" id="KW-1185">Reference proteome</keyword>
<comment type="subcellular location">
    <subcellularLocation>
        <location evidence="1">Membrane</location>
        <topology evidence="1">Multi-pass membrane protein</topology>
    </subcellularLocation>
</comment>
<dbReference type="InterPro" id="IPR023271">
    <property type="entry name" value="Aquaporin-like"/>
</dbReference>
<evidence type="ECO:0000256" key="5">
    <source>
        <dbReference type="ARBA" id="ARBA00023136"/>
    </source>
</evidence>
<keyword evidence="2" id="KW-0813">Transport</keyword>
<evidence type="ECO:0000256" key="1">
    <source>
        <dbReference type="ARBA" id="ARBA00004141"/>
    </source>
</evidence>
<gene>
    <name evidence="8" type="ORF">Dsin_020790</name>
</gene>
<name>A0AAE0E5A9_9ROSI</name>
<dbReference type="Proteomes" id="UP001281410">
    <property type="component" value="Unassembled WGS sequence"/>
</dbReference>
<evidence type="ECO:0000256" key="7">
    <source>
        <dbReference type="SAM" id="Phobius"/>
    </source>
</evidence>